<sequence length="274" mass="30538">MGPFSSNMTAPAHKARSIKTRMTDSGVDELDWPAQSPDLNPIEHLWDELERRLRARPSRPTSVCDLTNALLEEWSKIPINTLLNHVDSLPRRVEAVIVIKVRKRGNKKVLNVLSSEQLVPNDGPTECTKPGLSRVKQQSVEETAGAKDFGIKNEPADIPIDVEKVFIKPEEEDYPCTIVTVRIGENGTVEETGESVFSLDPQIQSKNCGQKDDYSNNSKTPVSHFPAKAKHQRKLVQGPHKFTSDDHKRKLMGKLLLKPRDEETTGEGSGLMSS</sequence>
<evidence type="ECO:0000259" key="2">
    <source>
        <dbReference type="Pfam" id="PF13358"/>
    </source>
</evidence>
<feature type="domain" description="Tc1-like transposase DDE" evidence="2">
    <location>
        <begin position="10"/>
        <end position="56"/>
    </location>
</feature>
<feature type="region of interest" description="Disordered" evidence="1">
    <location>
        <begin position="224"/>
        <end position="249"/>
    </location>
</feature>
<accession>A0AAW0NGU6</accession>
<dbReference type="GO" id="GO:0003676">
    <property type="term" value="F:nucleic acid binding"/>
    <property type="evidence" value="ECO:0007669"/>
    <property type="project" value="InterPro"/>
</dbReference>
<dbReference type="InterPro" id="IPR038717">
    <property type="entry name" value="Tc1-like_DDE_dom"/>
</dbReference>
<gene>
    <name evidence="3" type="ORF">WMY93_020269</name>
</gene>
<dbReference type="EMBL" id="JBBPFD010000014">
    <property type="protein sequence ID" value="KAK7899416.1"/>
    <property type="molecule type" value="Genomic_DNA"/>
</dbReference>
<protein>
    <recommendedName>
        <fullName evidence="2">Tc1-like transposase DDE domain-containing protein</fullName>
    </recommendedName>
</protein>
<keyword evidence="4" id="KW-1185">Reference proteome</keyword>
<evidence type="ECO:0000256" key="1">
    <source>
        <dbReference type="SAM" id="MobiDB-lite"/>
    </source>
</evidence>
<evidence type="ECO:0000313" key="3">
    <source>
        <dbReference type="EMBL" id="KAK7899416.1"/>
    </source>
</evidence>
<reference evidence="4" key="1">
    <citation type="submission" date="2024-04" db="EMBL/GenBank/DDBJ databases">
        <title>Salinicola lusitanus LLJ914,a marine bacterium isolated from the Okinawa Trough.</title>
        <authorList>
            <person name="Li J."/>
        </authorList>
    </citation>
    <scope>NUCLEOTIDE SEQUENCE [LARGE SCALE GENOMIC DNA]</scope>
</reference>
<feature type="region of interest" description="Disordered" evidence="1">
    <location>
        <begin position="1"/>
        <end position="22"/>
    </location>
</feature>
<dbReference type="AlphaFoldDB" id="A0AAW0NGU6"/>
<dbReference type="Proteomes" id="UP001460270">
    <property type="component" value="Unassembled WGS sequence"/>
</dbReference>
<dbReference type="InterPro" id="IPR036397">
    <property type="entry name" value="RNaseH_sf"/>
</dbReference>
<proteinExistence type="predicted"/>
<name>A0AAW0NGU6_9GOBI</name>
<dbReference type="Pfam" id="PF13358">
    <property type="entry name" value="DDE_3"/>
    <property type="match status" value="1"/>
</dbReference>
<comment type="caution">
    <text evidence="3">The sequence shown here is derived from an EMBL/GenBank/DDBJ whole genome shotgun (WGS) entry which is preliminary data.</text>
</comment>
<dbReference type="Gene3D" id="3.30.420.10">
    <property type="entry name" value="Ribonuclease H-like superfamily/Ribonuclease H"/>
    <property type="match status" value="1"/>
</dbReference>
<organism evidence="3 4">
    <name type="scientific">Mugilogobius chulae</name>
    <name type="common">yellowstripe goby</name>
    <dbReference type="NCBI Taxonomy" id="88201"/>
    <lineage>
        <taxon>Eukaryota</taxon>
        <taxon>Metazoa</taxon>
        <taxon>Chordata</taxon>
        <taxon>Craniata</taxon>
        <taxon>Vertebrata</taxon>
        <taxon>Euteleostomi</taxon>
        <taxon>Actinopterygii</taxon>
        <taxon>Neopterygii</taxon>
        <taxon>Teleostei</taxon>
        <taxon>Neoteleostei</taxon>
        <taxon>Acanthomorphata</taxon>
        <taxon>Gobiaria</taxon>
        <taxon>Gobiiformes</taxon>
        <taxon>Gobioidei</taxon>
        <taxon>Gobiidae</taxon>
        <taxon>Gobionellinae</taxon>
        <taxon>Mugilogobius</taxon>
    </lineage>
</organism>
<evidence type="ECO:0000313" key="4">
    <source>
        <dbReference type="Proteomes" id="UP001460270"/>
    </source>
</evidence>